<gene>
    <name evidence="1" type="ORF">MPH_12610</name>
</gene>
<dbReference type="InParanoid" id="K2RJL8"/>
<dbReference type="VEuPathDB" id="FungiDB:MPH_12610"/>
<dbReference type="EMBL" id="AHHD01000523">
    <property type="protein sequence ID" value="EKG10329.1"/>
    <property type="molecule type" value="Genomic_DNA"/>
</dbReference>
<dbReference type="Proteomes" id="UP000007129">
    <property type="component" value="Unassembled WGS sequence"/>
</dbReference>
<sequence length="75" mass="8564">MESRPGADCPTEEAYIMFRLLRYPQPSHRNFIATKECCDVCLPLDPASIEFANCNGNCVSYACFSEVSQCEEFWK</sequence>
<reference evidence="1 2" key="1">
    <citation type="journal article" date="2012" name="BMC Genomics">
        <title>Tools to kill: Genome of one of the most destructive plant pathogenic fungi Macrophomina phaseolina.</title>
        <authorList>
            <person name="Islam M.S."/>
            <person name="Haque M.S."/>
            <person name="Islam M.M."/>
            <person name="Emdad E.M."/>
            <person name="Halim A."/>
            <person name="Hossen Q.M.M."/>
            <person name="Hossain M.Z."/>
            <person name="Ahmed B."/>
            <person name="Rahim S."/>
            <person name="Rahman M.S."/>
            <person name="Alam M.M."/>
            <person name="Hou S."/>
            <person name="Wan X."/>
            <person name="Saito J.A."/>
            <person name="Alam M."/>
        </authorList>
    </citation>
    <scope>NUCLEOTIDE SEQUENCE [LARGE SCALE GENOMIC DNA]</scope>
    <source>
        <strain evidence="1 2">MS6</strain>
    </source>
</reference>
<protein>
    <submittedName>
        <fullName evidence="1">Uncharacterized protein</fullName>
    </submittedName>
</protein>
<evidence type="ECO:0000313" key="2">
    <source>
        <dbReference type="Proteomes" id="UP000007129"/>
    </source>
</evidence>
<dbReference type="AlphaFoldDB" id="K2RJL8"/>
<name>K2RJL8_MACPH</name>
<comment type="caution">
    <text evidence="1">The sequence shown here is derived from an EMBL/GenBank/DDBJ whole genome shotgun (WGS) entry which is preliminary data.</text>
</comment>
<organism evidence="1 2">
    <name type="scientific">Macrophomina phaseolina (strain MS6)</name>
    <name type="common">Charcoal rot fungus</name>
    <dbReference type="NCBI Taxonomy" id="1126212"/>
    <lineage>
        <taxon>Eukaryota</taxon>
        <taxon>Fungi</taxon>
        <taxon>Dikarya</taxon>
        <taxon>Ascomycota</taxon>
        <taxon>Pezizomycotina</taxon>
        <taxon>Dothideomycetes</taxon>
        <taxon>Dothideomycetes incertae sedis</taxon>
        <taxon>Botryosphaeriales</taxon>
        <taxon>Botryosphaeriaceae</taxon>
        <taxon>Macrophomina</taxon>
    </lineage>
</organism>
<dbReference type="HOGENOM" id="CLU_2671531_0_0_1"/>
<evidence type="ECO:0000313" key="1">
    <source>
        <dbReference type="EMBL" id="EKG10329.1"/>
    </source>
</evidence>
<proteinExistence type="predicted"/>
<accession>K2RJL8</accession>